<keyword evidence="2" id="KW-1185">Reference proteome</keyword>
<organism evidence="1 2">
    <name type="scientific">Pelobates cultripes</name>
    <name type="common">Western spadefoot toad</name>
    <dbReference type="NCBI Taxonomy" id="61616"/>
    <lineage>
        <taxon>Eukaryota</taxon>
        <taxon>Metazoa</taxon>
        <taxon>Chordata</taxon>
        <taxon>Craniata</taxon>
        <taxon>Vertebrata</taxon>
        <taxon>Euteleostomi</taxon>
        <taxon>Amphibia</taxon>
        <taxon>Batrachia</taxon>
        <taxon>Anura</taxon>
        <taxon>Pelobatoidea</taxon>
        <taxon>Pelobatidae</taxon>
        <taxon>Pelobates</taxon>
    </lineage>
</organism>
<evidence type="ECO:0000313" key="2">
    <source>
        <dbReference type="Proteomes" id="UP001295444"/>
    </source>
</evidence>
<proteinExistence type="predicted"/>
<evidence type="ECO:0000313" key="1">
    <source>
        <dbReference type="EMBL" id="CAH2274649.1"/>
    </source>
</evidence>
<protein>
    <submittedName>
        <fullName evidence="1">Uncharacterized protein</fullName>
    </submittedName>
</protein>
<gene>
    <name evidence="1" type="ORF">PECUL_23A007735</name>
</gene>
<reference evidence="1" key="1">
    <citation type="submission" date="2022-03" db="EMBL/GenBank/DDBJ databases">
        <authorList>
            <person name="Alioto T."/>
            <person name="Alioto T."/>
            <person name="Gomez Garrido J."/>
        </authorList>
    </citation>
    <scope>NUCLEOTIDE SEQUENCE</scope>
</reference>
<dbReference type="AlphaFoldDB" id="A0AAD1RMS3"/>
<dbReference type="Proteomes" id="UP001295444">
    <property type="component" value="Chromosome 03"/>
</dbReference>
<accession>A0AAD1RMS3</accession>
<sequence>VTTTSIDVITWSDHADKSLTLRILNLTWPWTWKLNPLLLHNTALTKTISTDITDYFELKTDPEAISPITLWTAHKAVIRGKLISLATQSNNIILSYPLSDKTDSFL</sequence>
<feature type="non-terminal residue" evidence="1">
    <location>
        <position position="106"/>
    </location>
</feature>
<feature type="non-terminal residue" evidence="1">
    <location>
        <position position="1"/>
    </location>
</feature>
<dbReference type="EMBL" id="OW240914">
    <property type="protein sequence ID" value="CAH2274649.1"/>
    <property type="molecule type" value="Genomic_DNA"/>
</dbReference>
<name>A0AAD1RMS3_PELCU</name>